<evidence type="ECO:0000256" key="2">
    <source>
        <dbReference type="ARBA" id="ARBA00012417"/>
    </source>
</evidence>
<dbReference type="Proteomes" id="UP000807504">
    <property type="component" value="Unassembled WGS sequence"/>
</dbReference>
<organism evidence="8 9">
    <name type="scientific">Argiope bruennichi</name>
    <name type="common">Wasp spider</name>
    <name type="synonym">Aranea bruennichi</name>
    <dbReference type="NCBI Taxonomy" id="94029"/>
    <lineage>
        <taxon>Eukaryota</taxon>
        <taxon>Metazoa</taxon>
        <taxon>Ecdysozoa</taxon>
        <taxon>Arthropoda</taxon>
        <taxon>Chelicerata</taxon>
        <taxon>Arachnida</taxon>
        <taxon>Araneae</taxon>
        <taxon>Araneomorphae</taxon>
        <taxon>Entelegynae</taxon>
        <taxon>Araneoidea</taxon>
        <taxon>Araneidae</taxon>
        <taxon>Argiope</taxon>
    </lineage>
</organism>
<evidence type="ECO:0000256" key="3">
    <source>
        <dbReference type="ARBA" id="ARBA00022932"/>
    </source>
</evidence>
<sequence>MYNAHKDGIKMTKIFIECVIISIFEDFNLKISTSDVLWLDASTEKKYSCHLILQMKDFAFKNNFEAGDFVSSLIYKIKRKAEGSSDTSFGWPLIEELKYMFVNDSDGKSVHFCDAGVYTKNRNFRIFLSTKYGKNAPLLLSQHNQYMFCTGATYTDKNEVIFYDSLVTFFRNGSNFTKLLSYDTDRIPEKIPTSTLSSRRKIDISGTPQNSKSPYPEVDNFILNVIKDNISVGFIRKWSYLQTEDILVYEIGNYRFCHNIGRHHKSNNIMFIVDMKRKIYYQKCHDPECRAQCYKSASQNLPDNIISLYSMPDDFFENDCFSQLESDSNNKSNLASKEVIKNEDTCVDEFFLDDVSLDSYPFTQLQNSNKNCDELSGEGADINESLMDNQNSDLKCDKSISEGINTNETVNINQNLEDSFLEDTTFDHLCMGDLESEFGKSTTENGNLKLEDSSGFFESTFIEDPFKDTTGEEMSLEDEMIMAEAAAALEVSMDESIVLEETIF</sequence>
<keyword evidence="3" id="KW-0808">Transferase</keyword>
<dbReference type="GO" id="GO:0003682">
    <property type="term" value="F:chromatin binding"/>
    <property type="evidence" value="ECO:0007669"/>
    <property type="project" value="TreeGrafter"/>
</dbReference>
<dbReference type="GO" id="GO:0003887">
    <property type="term" value="F:DNA-directed DNA polymerase activity"/>
    <property type="evidence" value="ECO:0007669"/>
    <property type="project" value="UniProtKB-KW"/>
</dbReference>
<proteinExistence type="inferred from homology"/>
<evidence type="ECO:0000256" key="6">
    <source>
        <dbReference type="ARBA" id="ARBA00044768"/>
    </source>
</evidence>
<protein>
    <recommendedName>
        <fullName evidence="4">DNA-directed primase/polymerase protein</fullName>
        <ecNumber evidence="6">2.7.7.102</ecNumber>
        <ecNumber evidence="2">2.7.7.7</ecNumber>
    </recommendedName>
</protein>
<comment type="similarity">
    <text evidence="1">Belongs to the eukaryotic-type primase small subunit family.</text>
</comment>
<dbReference type="GO" id="GO:0031297">
    <property type="term" value="P:replication fork processing"/>
    <property type="evidence" value="ECO:0007669"/>
    <property type="project" value="TreeGrafter"/>
</dbReference>
<keyword evidence="9" id="KW-1185">Reference proteome</keyword>
<reference evidence="8" key="2">
    <citation type="submission" date="2020-06" db="EMBL/GenBank/DDBJ databases">
        <authorList>
            <person name="Sheffer M."/>
        </authorList>
    </citation>
    <scope>NUCLEOTIDE SEQUENCE</scope>
</reference>
<dbReference type="Pfam" id="PF03121">
    <property type="entry name" value="Herpes_UL52"/>
    <property type="match status" value="1"/>
</dbReference>
<comment type="catalytic activity">
    <reaction evidence="5">
        <text>ssDNA + n NTP = ssDNA/pppN(pN)n-1 hybrid + (n-1) diphosphate.</text>
        <dbReference type="EC" id="2.7.7.102"/>
    </reaction>
</comment>
<dbReference type="GO" id="GO:0005634">
    <property type="term" value="C:nucleus"/>
    <property type="evidence" value="ECO:0007669"/>
    <property type="project" value="TreeGrafter"/>
</dbReference>
<evidence type="ECO:0000256" key="7">
    <source>
        <dbReference type="ARBA" id="ARBA00047303"/>
    </source>
</evidence>
<keyword evidence="3" id="KW-0548">Nucleotidyltransferase</keyword>
<name>A0A8T0DZ21_ARGBR</name>
<dbReference type="PANTHER" id="PTHR31399:SF0">
    <property type="entry name" value="DNA-DIRECTED PRIMASE_POLYMERASE PROTEIN"/>
    <property type="match status" value="1"/>
</dbReference>
<evidence type="ECO:0000313" key="9">
    <source>
        <dbReference type="Proteomes" id="UP000807504"/>
    </source>
</evidence>
<dbReference type="EMBL" id="JABXBU010002231">
    <property type="protein sequence ID" value="KAF8763742.1"/>
    <property type="molecule type" value="Genomic_DNA"/>
</dbReference>
<keyword evidence="3" id="KW-0239">DNA-directed DNA polymerase</keyword>
<dbReference type="EC" id="2.7.7.7" evidence="2"/>
<dbReference type="InterPro" id="IPR044917">
    <property type="entry name" value="PRIMPOL"/>
</dbReference>
<gene>
    <name evidence="8" type="ORF">HNY73_021888</name>
</gene>
<dbReference type="GO" id="GO:0042276">
    <property type="term" value="P:error-prone translesion synthesis"/>
    <property type="evidence" value="ECO:0007669"/>
    <property type="project" value="InterPro"/>
</dbReference>
<evidence type="ECO:0000313" key="8">
    <source>
        <dbReference type="EMBL" id="KAF8763742.1"/>
    </source>
</evidence>
<dbReference type="PANTHER" id="PTHR31399">
    <property type="entry name" value="DNA-DIRECTED PRIMASE / POLYMERASE PROTEIN"/>
    <property type="match status" value="1"/>
</dbReference>
<dbReference type="GO" id="GO:0009411">
    <property type="term" value="P:response to UV"/>
    <property type="evidence" value="ECO:0007669"/>
    <property type="project" value="TreeGrafter"/>
</dbReference>
<dbReference type="GO" id="GO:0006264">
    <property type="term" value="P:mitochondrial DNA replication"/>
    <property type="evidence" value="ECO:0007669"/>
    <property type="project" value="TreeGrafter"/>
</dbReference>
<dbReference type="AlphaFoldDB" id="A0A8T0DZ21"/>
<dbReference type="GO" id="GO:0005759">
    <property type="term" value="C:mitochondrial matrix"/>
    <property type="evidence" value="ECO:0007669"/>
    <property type="project" value="TreeGrafter"/>
</dbReference>
<accession>A0A8T0DZ21</accession>
<evidence type="ECO:0000256" key="5">
    <source>
        <dbReference type="ARBA" id="ARBA00044677"/>
    </source>
</evidence>
<comment type="catalytic activity">
    <reaction evidence="7">
        <text>DNA(n) + a 2'-deoxyribonucleoside 5'-triphosphate = DNA(n+1) + diphosphate</text>
        <dbReference type="Rhea" id="RHEA:22508"/>
        <dbReference type="Rhea" id="RHEA-COMP:17339"/>
        <dbReference type="Rhea" id="RHEA-COMP:17340"/>
        <dbReference type="ChEBI" id="CHEBI:33019"/>
        <dbReference type="ChEBI" id="CHEBI:61560"/>
        <dbReference type="ChEBI" id="CHEBI:173112"/>
        <dbReference type="EC" id="2.7.7.7"/>
    </reaction>
    <physiologicalReaction direction="left-to-right" evidence="7">
        <dbReference type="Rhea" id="RHEA:22509"/>
    </physiologicalReaction>
</comment>
<evidence type="ECO:0000256" key="4">
    <source>
        <dbReference type="ARBA" id="ARBA00026139"/>
    </source>
</evidence>
<comment type="caution">
    <text evidence="8">The sequence shown here is derived from an EMBL/GenBank/DDBJ whole genome shotgun (WGS) entry which is preliminary data.</text>
</comment>
<evidence type="ECO:0000256" key="1">
    <source>
        <dbReference type="ARBA" id="ARBA00009762"/>
    </source>
</evidence>
<dbReference type="EC" id="2.7.7.102" evidence="6"/>
<reference evidence="8" key="1">
    <citation type="journal article" date="2020" name="bioRxiv">
        <title>Chromosome-level reference genome of the European wasp spider Argiope bruennichi: a resource for studies on range expansion and evolutionary adaptation.</title>
        <authorList>
            <person name="Sheffer M.M."/>
            <person name="Hoppe A."/>
            <person name="Krehenwinkel H."/>
            <person name="Uhl G."/>
            <person name="Kuss A.W."/>
            <person name="Jensen L."/>
            <person name="Jensen C."/>
            <person name="Gillespie R.G."/>
            <person name="Hoff K.J."/>
            <person name="Prost S."/>
        </authorList>
    </citation>
    <scope>NUCLEOTIDE SEQUENCE</scope>
</reference>